<organism evidence="4 5">
    <name type="scientific">Neodiprion lecontei</name>
    <name type="common">Redheaded pine sawfly</name>
    <dbReference type="NCBI Taxonomy" id="441921"/>
    <lineage>
        <taxon>Eukaryota</taxon>
        <taxon>Metazoa</taxon>
        <taxon>Ecdysozoa</taxon>
        <taxon>Arthropoda</taxon>
        <taxon>Hexapoda</taxon>
        <taxon>Insecta</taxon>
        <taxon>Pterygota</taxon>
        <taxon>Neoptera</taxon>
        <taxon>Endopterygota</taxon>
        <taxon>Hymenoptera</taxon>
        <taxon>Tenthredinoidea</taxon>
        <taxon>Diprionidae</taxon>
        <taxon>Diprioninae</taxon>
        <taxon>Neodiprion</taxon>
    </lineage>
</organism>
<dbReference type="GeneID" id="107219306"/>
<gene>
    <name evidence="5" type="primary">LOC107219306</name>
</gene>
<proteinExistence type="inferred from homology"/>
<dbReference type="PROSITE" id="PS00092">
    <property type="entry name" value="N6_MTASE"/>
    <property type="match status" value="1"/>
</dbReference>
<dbReference type="InterPro" id="IPR007848">
    <property type="entry name" value="Small_mtfrase_dom"/>
</dbReference>
<dbReference type="RefSeq" id="XP_046595502.1">
    <property type="nucleotide sequence ID" value="XM_046739546.1"/>
</dbReference>
<dbReference type="Proteomes" id="UP000829291">
    <property type="component" value="Chromosome 5"/>
</dbReference>
<dbReference type="Gene3D" id="3.40.50.150">
    <property type="entry name" value="Vaccinia Virus protein VP39"/>
    <property type="match status" value="1"/>
</dbReference>
<reference evidence="5" key="1">
    <citation type="submission" date="2025-08" db="UniProtKB">
        <authorList>
            <consortium name="RefSeq"/>
        </authorList>
    </citation>
    <scope>IDENTIFICATION</scope>
    <source>
        <tissue evidence="5">Thorax and Abdomen</tissue>
    </source>
</reference>
<evidence type="ECO:0000259" key="3">
    <source>
        <dbReference type="Pfam" id="PF05175"/>
    </source>
</evidence>
<comment type="similarity">
    <text evidence="1">Belongs to the methyltransferase superfamily. PrmA family.</text>
</comment>
<dbReference type="InterPro" id="IPR029063">
    <property type="entry name" value="SAM-dependent_MTases_sf"/>
</dbReference>
<dbReference type="PANTHER" id="PTHR23290:SF0">
    <property type="entry name" value="RRNA N6-ADENOSINE-METHYLTRANSFERASE METTL5"/>
    <property type="match status" value="1"/>
</dbReference>
<dbReference type="InterPro" id="IPR002052">
    <property type="entry name" value="DNA_methylase_N6_adenine_CS"/>
</dbReference>
<dbReference type="InterPro" id="IPR051720">
    <property type="entry name" value="rRNA_MeTrfase/Polyamine_Synth"/>
</dbReference>
<name>A0ABM3G5F3_NEOLC</name>
<feature type="domain" description="Methyltransferase small" evidence="3">
    <location>
        <begin position="45"/>
        <end position="145"/>
    </location>
</feature>
<sequence length="210" mass="23509">MAPMRLRELEEYLQQLDGFEEPKIWLEQYSTSAHIGAHILHTAYTHFDDIEGKAVADLGAGCGVLSLGAQLLGASHVVGFEIDADALSILRSNCLELETDVEAVHCDLLSYLPGRFEKYFDTVVMNPPFGTKRNAGTDMKFLETAVSIARHAVYSLHKTSTRDHVLRTAKRLGTTAKVVAELRYDLPRAYKFHKNTSVDVQVDFIRLELD</sequence>
<dbReference type="SUPFAM" id="SSF53335">
    <property type="entry name" value="S-adenosyl-L-methionine-dependent methyltransferases"/>
    <property type="match status" value="1"/>
</dbReference>
<evidence type="ECO:0000313" key="5">
    <source>
        <dbReference type="RefSeq" id="XP_046595502.1"/>
    </source>
</evidence>
<keyword evidence="4" id="KW-1185">Reference proteome</keyword>
<accession>A0ABM3G5F3</accession>
<dbReference type="PANTHER" id="PTHR23290">
    <property type="entry name" value="RRNA N6-ADENOSINE-METHYLTRANSFERASE METTL5"/>
    <property type="match status" value="1"/>
</dbReference>
<dbReference type="CDD" id="cd02440">
    <property type="entry name" value="AdoMet_MTases"/>
    <property type="match status" value="1"/>
</dbReference>
<evidence type="ECO:0000256" key="1">
    <source>
        <dbReference type="ARBA" id="ARBA00009741"/>
    </source>
</evidence>
<protein>
    <recommendedName>
        <fullName evidence="2">Methyltransferase-like protein 5</fullName>
    </recommendedName>
</protein>
<evidence type="ECO:0000256" key="2">
    <source>
        <dbReference type="ARBA" id="ARBA00041374"/>
    </source>
</evidence>
<dbReference type="Pfam" id="PF05175">
    <property type="entry name" value="MTS"/>
    <property type="match status" value="1"/>
</dbReference>
<evidence type="ECO:0000313" key="4">
    <source>
        <dbReference type="Proteomes" id="UP000829291"/>
    </source>
</evidence>